<dbReference type="AlphaFoldDB" id="A0A9J5XZM8"/>
<dbReference type="OrthoDB" id="1937542at2759"/>
<evidence type="ECO:0000313" key="2">
    <source>
        <dbReference type="Proteomes" id="UP000824120"/>
    </source>
</evidence>
<evidence type="ECO:0000313" key="1">
    <source>
        <dbReference type="EMBL" id="KAG5593819.1"/>
    </source>
</evidence>
<dbReference type="EMBL" id="JACXVP010000007">
    <property type="protein sequence ID" value="KAG5593819.1"/>
    <property type="molecule type" value="Genomic_DNA"/>
</dbReference>
<dbReference type="Proteomes" id="UP000824120">
    <property type="component" value="Chromosome 7"/>
</dbReference>
<sequence length="531" mass="61468">MEMTEDGDVVIGVGAILLVNNNDISMIDTSKVWMFEAVNPENSEENPNVQAECRNDIISRHKIQEKFPRGEVESINQFFSKLQDSAEGSKHNSCCVIPMKFLVKNQMQQENVLWKQKWQLASMEFIYLYIFGVQWDTPGTVKGMLKTADSRLARTEQKTTQPLALPANTIVQAFCGFAVCAPNISNNAITLFLNEGKMNNVGNSGNTYVHRTMAQKLEPIFSTAQAYDEIGSVLSGFSLTPVRLQMGAGIKNMKMQNKSLMMKWLWKFITEENMLWKEVICAKYEMEDKWITKAVAIPYSCSIWRSKLFPDLHLLSFQQQATVAEMWTGQGWNLHLRRNLNDWEVERIGALYNTLASFNNLTGEEDTAIWKIGNKGVFSVNSAYKKLTTSNNRIKQWPWKMIWGTNIPYKRSSTDTGKHEEDEIPIVFQADQLWRIFICLRKITWVKPRNIEGVLKCWMRVGNATAKEERWKIVPACIWWTVWKERNQRCFEGKQNNMQNFKMNCLALYYFWCEQKVLGQTGEIFDVLDYL</sequence>
<organism evidence="1 2">
    <name type="scientific">Solanum commersonii</name>
    <name type="common">Commerson's wild potato</name>
    <name type="synonym">Commerson's nightshade</name>
    <dbReference type="NCBI Taxonomy" id="4109"/>
    <lineage>
        <taxon>Eukaryota</taxon>
        <taxon>Viridiplantae</taxon>
        <taxon>Streptophyta</taxon>
        <taxon>Embryophyta</taxon>
        <taxon>Tracheophyta</taxon>
        <taxon>Spermatophyta</taxon>
        <taxon>Magnoliopsida</taxon>
        <taxon>eudicotyledons</taxon>
        <taxon>Gunneridae</taxon>
        <taxon>Pentapetalae</taxon>
        <taxon>asterids</taxon>
        <taxon>lamiids</taxon>
        <taxon>Solanales</taxon>
        <taxon>Solanaceae</taxon>
        <taxon>Solanoideae</taxon>
        <taxon>Solaneae</taxon>
        <taxon>Solanum</taxon>
    </lineage>
</organism>
<protein>
    <submittedName>
        <fullName evidence="1">Uncharacterized protein</fullName>
    </submittedName>
</protein>
<name>A0A9J5XZM8_SOLCO</name>
<comment type="caution">
    <text evidence="1">The sequence shown here is derived from an EMBL/GenBank/DDBJ whole genome shotgun (WGS) entry which is preliminary data.</text>
</comment>
<accession>A0A9J5XZM8</accession>
<reference evidence="1 2" key="1">
    <citation type="submission" date="2020-09" db="EMBL/GenBank/DDBJ databases">
        <title>De no assembly of potato wild relative species, Solanum commersonii.</title>
        <authorList>
            <person name="Cho K."/>
        </authorList>
    </citation>
    <scope>NUCLEOTIDE SEQUENCE [LARGE SCALE GENOMIC DNA]</scope>
    <source>
        <strain evidence="1">LZ3.2</strain>
        <tissue evidence="1">Leaf</tissue>
    </source>
</reference>
<gene>
    <name evidence="1" type="ORF">H5410_035051</name>
</gene>
<proteinExistence type="predicted"/>
<keyword evidence="2" id="KW-1185">Reference proteome</keyword>